<keyword evidence="1" id="KW-0812">Transmembrane</keyword>
<proteinExistence type="predicted"/>
<keyword evidence="1" id="KW-0472">Membrane</keyword>
<feature type="transmembrane region" description="Helical" evidence="1">
    <location>
        <begin position="47"/>
        <end position="64"/>
    </location>
</feature>
<keyword evidence="1" id="KW-1133">Transmembrane helix</keyword>
<evidence type="ECO:0000256" key="1">
    <source>
        <dbReference type="SAM" id="Phobius"/>
    </source>
</evidence>
<gene>
    <name evidence="2" type="ordered locus">Bcenmc03_5780</name>
</gene>
<reference evidence="3" key="1">
    <citation type="submission" date="2008-02" db="EMBL/GenBank/DDBJ databases">
        <title>Complete sequence of chromosome 2 of Burkholderia cenocepacia MC0-3.</title>
        <authorList>
            <person name="Copeland A."/>
            <person name="Lucas S."/>
            <person name="Lapidus A."/>
            <person name="Barry K."/>
            <person name="Bruce D."/>
            <person name="Goodwin L."/>
            <person name="Glavina del Rio T."/>
            <person name="Dalin E."/>
            <person name="Tice H."/>
            <person name="Pitluck S."/>
            <person name="Chain P."/>
            <person name="Malfatti S."/>
            <person name="Shin M."/>
            <person name="Vergez L."/>
            <person name="Schmutz J."/>
            <person name="Larimer F."/>
            <person name="Land M."/>
            <person name="Hauser L."/>
            <person name="Kyrpides N."/>
            <person name="Mikhailova N."/>
            <person name="Tiedje J."/>
            <person name="Richardson P."/>
        </authorList>
    </citation>
    <scope>NUCLEOTIDE SEQUENCE [LARGE SCALE GENOMIC DNA]</scope>
    <source>
        <strain evidence="3">MC0-3</strain>
    </source>
</reference>
<organism evidence="2 3">
    <name type="scientific">Burkholderia orbicola (strain MC0-3)</name>
    <dbReference type="NCBI Taxonomy" id="406425"/>
    <lineage>
        <taxon>Bacteria</taxon>
        <taxon>Pseudomonadati</taxon>
        <taxon>Pseudomonadota</taxon>
        <taxon>Betaproteobacteria</taxon>
        <taxon>Burkholderiales</taxon>
        <taxon>Burkholderiaceae</taxon>
        <taxon>Burkholderia</taxon>
        <taxon>Burkholderia cepacia complex</taxon>
        <taxon>Burkholderia orbicola</taxon>
    </lineage>
</organism>
<feature type="transmembrane region" description="Helical" evidence="1">
    <location>
        <begin position="71"/>
        <end position="90"/>
    </location>
</feature>
<evidence type="ECO:0008006" key="4">
    <source>
        <dbReference type="Google" id="ProtNLM"/>
    </source>
</evidence>
<evidence type="ECO:0000313" key="3">
    <source>
        <dbReference type="Proteomes" id="UP000002169"/>
    </source>
</evidence>
<accession>B1K3L7</accession>
<dbReference type="KEGG" id="bcm:Bcenmc03_5780"/>
<feature type="transmembrane region" description="Helical" evidence="1">
    <location>
        <begin position="157"/>
        <end position="175"/>
    </location>
</feature>
<feature type="transmembrane region" description="Helical" evidence="1">
    <location>
        <begin position="96"/>
        <end position="116"/>
    </location>
</feature>
<dbReference type="Proteomes" id="UP000002169">
    <property type="component" value="Chromosome 2"/>
</dbReference>
<name>B1K3L7_BURO0</name>
<protein>
    <recommendedName>
        <fullName evidence="4">Transmembrane protein</fullName>
    </recommendedName>
</protein>
<dbReference type="NCBIfam" id="NF041646">
    <property type="entry name" value="VC0807_fam"/>
    <property type="match status" value="1"/>
</dbReference>
<evidence type="ECO:0000313" key="2">
    <source>
        <dbReference type="EMBL" id="ACA94902.1"/>
    </source>
</evidence>
<feature type="transmembrane region" description="Helical" evidence="1">
    <location>
        <begin position="187"/>
        <end position="206"/>
    </location>
</feature>
<feature type="transmembrane region" description="Helical" evidence="1">
    <location>
        <begin position="18"/>
        <end position="35"/>
    </location>
</feature>
<sequence>MRTFAPTCVEWRIVKPRAGLILELFVNLVLPWVAYRVAHPYFGETGALYASAVPPIIWSIVEFIRSRRVDAVAAIVLLGITLSIVGMAFGGSPRTLLMRESIGSGTIGIVFLLSLFRERPLIYYLARATVAREMDGGAAHFEAVWDAQPGLRQMLRLMTFVWGAIMTVEMLLRWWMVVNWPVERVLVVSPVMGYTVFACLLLWTFWYRRRMRVRNSVDIPGRGGVTETAGR</sequence>
<dbReference type="AlphaFoldDB" id="B1K3L7"/>
<dbReference type="HOGENOM" id="CLU_082059_0_0_4"/>
<dbReference type="EMBL" id="CP000959">
    <property type="protein sequence ID" value="ACA94902.1"/>
    <property type="molecule type" value="Genomic_DNA"/>
</dbReference>